<keyword evidence="4 9" id="KW-0732">Signal</keyword>
<proteinExistence type="inferred from homology"/>
<dbReference type="GO" id="GO:0042147">
    <property type="term" value="P:retrograde transport, endosome to Golgi"/>
    <property type="evidence" value="ECO:0007669"/>
    <property type="project" value="TreeGrafter"/>
</dbReference>
<organism evidence="13 14">
    <name type="scientific">Tilletia caries</name>
    <name type="common">wheat bunt fungus</name>
    <dbReference type="NCBI Taxonomy" id="13290"/>
    <lineage>
        <taxon>Eukaryota</taxon>
        <taxon>Fungi</taxon>
        <taxon>Dikarya</taxon>
        <taxon>Basidiomycota</taxon>
        <taxon>Ustilaginomycotina</taxon>
        <taxon>Exobasidiomycetes</taxon>
        <taxon>Tilletiales</taxon>
        <taxon>Tilletiaceae</taxon>
        <taxon>Tilletia</taxon>
    </lineage>
</organism>
<feature type="transmembrane region" description="Helical" evidence="8">
    <location>
        <begin position="456"/>
        <end position="478"/>
    </location>
</feature>
<feature type="compositionally biased region" description="Pro residues" evidence="7">
    <location>
        <begin position="554"/>
        <end position="563"/>
    </location>
</feature>
<feature type="domain" description="PTM1-like N-terminal" evidence="11">
    <location>
        <begin position="51"/>
        <end position="176"/>
    </location>
</feature>
<dbReference type="InterPro" id="IPR053937">
    <property type="entry name" value="GOST_TM"/>
</dbReference>
<keyword evidence="3 8" id="KW-0812">Transmembrane</keyword>
<evidence type="ECO:0000259" key="11">
    <source>
        <dbReference type="Pfam" id="PF21902"/>
    </source>
</evidence>
<sequence length="674" mass="72912">MRLFTLGRRPSSPSAGSIHALLVLVSALGLLLLADTAHASKVGFSDKDELRQVCEGVRASPPGSNRSRVTVTFDKGAVGIVANVIYDWTDFHALGKTDSSTADRFGYALKTYICTDAAAAQGLCDGKTQLAQFIVNGQAPSIRTQRVDFSKSVAPFSIEYPISKDGFYCTASVPLSSTAAAGNGSTPTLTYGASGTHAQYKGIVTFTNNFNGNLPAAEYPKLAFYGFLTLAYLVMGVVWLTLSIMHRSELLTVQHFLSLTILFLIIEMCAQFGYYAYLNATDIDFFTIRSASENHFVTIFARTLLVLSSVLDAARNSISLFLLLIVSMGYGVVRPSIGPIMTRVRMLTGLHFVFGVLYSVGVVLITLESGGGFIFMFIFPLSLTLTGFMMWTLRSLNSTIDHLTARKQRFKVSMFKKLHRILSIAVLVIFLFFVISTVSFGSAVETFSSRTWKYRWLLLDGWLGTLYFIVFSSIAWIWRPTGQNLRMSMSDEVATDDDYDANDFEIDTFATREGVNDNDDDDDDDDGDLEAAKRARIRAGAGPTVRPDREGADAPPPYFPPPGGSARASGTQAHPGGSGAGAGAGAARQHNPASSDADVVFSVGEDEDDAEEIGDQNYTARPRVTRAGTGEVSAGTEAERRGLMGGGNGNGEEEEEEDGQGNASRETLVPARHT</sequence>
<keyword evidence="15" id="KW-1185">Reference proteome</keyword>
<evidence type="ECO:0000256" key="7">
    <source>
        <dbReference type="SAM" id="MobiDB-lite"/>
    </source>
</evidence>
<feature type="transmembrane region" description="Helical" evidence="8">
    <location>
        <begin position="345"/>
        <end position="367"/>
    </location>
</feature>
<dbReference type="Proteomes" id="UP000836402">
    <property type="component" value="Unassembled WGS sequence"/>
</dbReference>
<dbReference type="Pfam" id="PF06814">
    <property type="entry name" value="GOST_TM"/>
    <property type="match status" value="1"/>
</dbReference>
<feature type="region of interest" description="Disordered" evidence="7">
    <location>
        <begin position="535"/>
        <end position="674"/>
    </location>
</feature>
<dbReference type="Pfam" id="PF21902">
    <property type="entry name" value="PTM1-like_N"/>
    <property type="match status" value="1"/>
</dbReference>
<feature type="transmembrane region" description="Helical" evidence="8">
    <location>
        <begin position="256"/>
        <end position="277"/>
    </location>
</feature>
<gene>
    <name evidence="13" type="ORF">A4X03_0g3594</name>
    <name evidence="12" type="ORF">JKIAZH3_G8162</name>
</gene>
<evidence type="ECO:0000256" key="9">
    <source>
        <dbReference type="SAM" id="SignalP"/>
    </source>
</evidence>
<evidence type="ECO:0000256" key="6">
    <source>
        <dbReference type="ARBA" id="ARBA00023136"/>
    </source>
</evidence>
<reference evidence="13" key="2">
    <citation type="journal article" date="2019" name="IMA Fungus">
        <title>Genome sequencing and comparison of five Tilletia species to identify candidate genes for the detection of regulated species infecting wheat.</title>
        <authorList>
            <person name="Nguyen H.D.T."/>
            <person name="Sultana T."/>
            <person name="Kesanakurti P."/>
            <person name="Hambleton S."/>
        </authorList>
    </citation>
    <scope>NUCLEOTIDE SEQUENCE</scope>
    <source>
        <strain evidence="13">DAOMC 238032</strain>
    </source>
</reference>
<dbReference type="GO" id="GO:0005794">
    <property type="term" value="C:Golgi apparatus"/>
    <property type="evidence" value="ECO:0007669"/>
    <property type="project" value="TreeGrafter"/>
</dbReference>
<evidence type="ECO:0000256" key="4">
    <source>
        <dbReference type="ARBA" id="ARBA00022729"/>
    </source>
</evidence>
<dbReference type="InterPro" id="IPR053938">
    <property type="entry name" value="PTM1-like_N"/>
</dbReference>
<evidence type="ECO:0000256" key="1">
    <source>
        <dbReference type="ARBA" id="ARBA00004141"/>
    </source>
</evidence>
<evidence type="ECO:0000256" key="5">
    <source>
        <dbReference type="ARBA" id="ARBA00022989"/>
    </source>
</evidence>
<comment type="caution">
    <text evidence="13">The sequence shown here is derived from an EMBL/GenBank/DDBJ whole genome shotgun (WGS) entry which is preliminary data.</text>
</comment>
<keyword evidence="6 8" id="KW-0472">Membrane</keyword>
<evidence type="ECO:0000256" key="3">
    <source>
        <dbReference type="ARBA" id="ARBA00022692"/>
    </source>
</evidence>
<dbReference type="AlphaFoldDB" id="A0A177UKH3"/>
<feature type="domain" description="GOST seven transmembrane" evidence="10">
    <location>
        <begin position="220"/>
        <end position="484"/>
    </location>
</feature>
<feature type="chain" id="PRO_5043915549" evidence="9">
    <location>
        <begin position="40"/>
        <end position="674"/>
    </location>
</feature>
<dbReference type="EMBL" id="LWDD02000425">
    <property type="protein sequence ID" value="KAE8261037.1"/>
    <property type="molecule type" value="Genomic_DNA"/>
</dbReference>
<feature type="transmembrane region" description="Helical" evidence="8">
    <location>
        <begin position="222"/>
        <end position="244"/>
    </location>
</feature>
<evidence type="ECO:0000259" key="10">
    <source>
        <dbReference type="Pfam" id="PF06814"/>
    </source>
</evidence>
<name>A0A177UKH3_9BASI</name>
<dbReference type="Proteomes" id="UP000077671">
    <property type="component" value="Unassembled WGS sequence"/>
</dbReference>
<protein>
    <submittedName>
        <fullName evidence="13">Uncharacterized protein</fullName>
    </submittedName>
</protein>
<keyword evidence="5 8" id="KW-1133">Transmembrane helix</keyword>
<dbReference type="EMBL" id="CAJHJG010001214">
    <property type="protein sequence ID" value="CAD6910257.1"/>
    <property type="molecule type" value="Genomic_DNA"/>
</dbReference>
<dbReference type="PANTHER" id="PTHR21229:SF1">
    <property type="entry name" value="GH17801P"/>
    <property type="match status" value="1"/>
</dbReference>
<evidence type="ECO:0000313" key="13">
    <source>
        <dbReference type="EMBL" id="KAE8261037.1"/>
    </source>
</evidence>
<evidence type="ECO:0000256" key="2">
    <source>
        <dbReference type="ARBA" id="ARBA00007883"/>
    </source>
</evidence>
<feature type="compositionally biased region" description="Acidic residues" evidence="7">
    <location>
        <begin position="604"/>
        <end position="614"/>
    </location>
</feature>
<evidence type="ECO:0000313" key="15">
    <source>
        <dbReference type="Proteomes" id="UP000836402"/>
    </source>
</evidence>
<comment type="similarity">
    <text evidence="2">Belongs to the LU7TM family.</text>
</comment>
<feature type="transmembrane region" description="Helical" evidence="8">
    <location>
        <begin position="421"/>
        <end position="444"/>
    </location>
</feature>
<feature type="transmembrane region" description="Helical" evidence="8">
    <location>
        <begin position="373"/>
        <end position="393"/>
    </location>
</feature>
<evidence type="ECO:0000256" key="8">
    <source>
        <dbReference type="SAM" id="Phobius"/>
    </source>
</evidence>
<evidence type="ECO:0000313" key="12">
    <source>
        <dbReference type="EMBL" id="CAD6910257.1"/>
    </source>
</evidence>
<dbReference type="GO" id="GO:0016020">
    <property type="term" value="C:membrane"/>
    <property type="evidence" value="ECO:0007669"/>
    <property type="project" value="UniProtKB-SubCell"/>
</dbReference>
<reference evidence="13" key="1">
    <citation type="submission" date="2016-04" db="EMBL/GenBank/DDBJ databases">
        <authorList>
            <person name="Nguyen H.D."/>
            <person name="Kesanakurti P."/>
            <person name="Cullis J."/>
            <person name="Levesque C.A."/>
            <person name="Hambleton S."/>
        </authorList>
    </citation>
    <scope>NUCLEOTIDE SEQUENCE</scope>
    <source>
        <strain evidence="13">DAOMC 238032</strain>
    </source>
</reference>
<reference evidence="12" key="3">
    <citation type="submission" date="2020-10" db="EMBL/GenBank/DDBJ databases">
        <authorList>
            <person name="Sedaghatjoo S."/>
        </authorList>
    </citation>
    <scope>NUCLEOTIDE SEQUENCE</scope>
    <source>
        <strain evidence="12">AZH3</strain>
    </source>
</reference>
<dbReference type="GO" id="GO:0005829">
    <property type="term" value="C:cytosol"/>
    <property type="evidence" value="ECO:0007669"/>
    <property type="project" value="GOC"/>
</dbReference>
<comment type="subcellular location">
    <subcellularLocation>
        <location evidence="1">Membrane</location>
        <topology evidence="1">Multi-pass membrane protein</topology>
    </subcellularLocation>
</comment>
<evidence type="ECO:0000313" key="14">
    <source>
        <dbReference type="Proteomes" id="UP000077671"/>
    </source>
</evidence>
<feature type="transmembrane region" description="Helical" evidence="8">
    <location>
        <begin position="313"/>
        <end position="333"/>
    </location>
</feature>
<dbReference type="PANTHER" id="PTHR21229">
    <property type="entry name" value="LUNG SEVEN TRANSMEMBRANE RECEPTOR"/>
    <property type="match status" value="1"/>
</dbReference>
<accession>A0A177UKH3</accession>
<dbReference type="InterPro" id="IPR009637">
    <property type="entry name" value="GPR107/GPR108-like"/>
</dbReference>
<feature type="signal peptide" evidence="9">
    <location>
        <begin position="1"/>
        <end position="39"/>
    </location>
</feature>